<dbReference type="RefSeq" id="WP_190017225.1">
    <property type="nucleotide sequence ID" value="NZ_BMUE01000010.1"/>
</dbReference>
<dbReference type="InterPro" id="IPR041522">
    <property type="entry name" value="CdaR_GGDEF"/>
</dbReference>
<evidence type="ECO:0000256" key="1">
    <source>
        <dbReference type="ARBA" id="ARBA00006754"/>
    </source>
</evidence>
<evidence type="ECO:0000259" key="4">
    <source>
        <dbReference type="Pfam" id="PF17853"/>
    </source>
</evidence>
<gene>
    <name evidence="5" type="ORF">GCM10010503_46260</name>
</gene>
<feature type="domain" description="Purine catabolism PurC-like" evidence="2">
    <location>
        <begin position="6"/>
        <end position="121"/>
    </location>
</feature>
<dbReference type="Pfam" id="PF07905">
    <property type="entry name" value="PucR"/>
    <property type="match status" value="1"/>
</dbReference>
<evidence type="ECO:0000259" key="3">
    <source>
        <dbReference type="Pfam" id="PF13556"/>
    </source>
</evidence>
<protein>
    <recommendedName>
        <fullName evidence="7">Regulatory protein</fullName>
    </recommendedName>
</protein>
<name>A0A918MU43_9ACTN</name>
<dbReference type="PANTHER" id="PTHR33744">
    <property type="entry name" value="CARBOHYDRATE DIACID REGULATOR"/>
    <property type="match status" value="1"/>
</dbReference>
<dbReference type="EMBL" id="BMUE01000010">
    <property type="protein sequence ID" value="GGW63886.1"/>
    <property type="molecule type" value="Genomic_DNA"/>
</dbReference>
<feature type="domain" description="PucR C-terminal helix-turn-helix" evidence="3">
    <location>
        <begin position="498"/>
        <end position="555"/>
    </location>
</feature>
<dbReference type="PANTHER" id="PTHR33744:SF17">
    <property type="entry name" value="CONSERVED PROTEIN"/>
    <property type="match status" value="1"/>
</dbReference>
<keyword evidence="6" id="KW-1185">Reference proteome</keyword>
<evidence type="ECO:0000259" key="2">
    <source>
        <dbReference type="Pfam" id="PF07905"/>
    </source>
</evidence>
<proteinExistence type="inferred from homology"/>
<evidence type="ECO:0000313" key="5">
    <source>
        <dbReference type="EMBL" id="GGW63886.1"/>
    </source>
</evidence>
<feature type="domain" description="CdaR GGDEF-like" evidence="4">
    <location>
        <begin position="323"/>
        <end position="445"/>
    </location>
</feature>
<comment type="caution">
    <text evidence="5">The sequence shown here is derived from an EMBL/GenBank/DDBJ whole genome shotgun (WGS) entry which is preliminary data.</text>
</comment>
<sequence length="557" mass="59980">MRLRALLDTDALGLRLLGGEDELDRSVRGVMTTDLRDPSRYLSGGELVLTGLAWRRDAADSDPFVRILVQAGVAALAAGEAELGDVPDDLVLACARHRLPLFAVHESVAFATITEHVVRQVSGERAGDLAAVVDRHRRMMTSGPAGGGPDVVLDLLGSDLDLHAWVLSPTGRLIAGSKVTGPALPAEICTRLAAEHLAATRTARRGPHRVQVGAATYSLFPVRSTGRSPQASRDVRETVLSDWLLAVEADAGDWPEERLDLLQGVTQLIAVERDRRDAARTVRRRLAQEVLELVQTGAAPAEIAARLRVAAPVLLPGLGAAPHWQVVVARVEWEGEEVEGGPVAQSLLEEVLVDPLATGPEPSDRIAVAHTGDEAIALVPLPAVSAEHDGSETGLLADALLRSVREPLSAGLDGDGRLTLGVSAAVHSAEGLRGALEEARHARRVAAARPGRVCAAGHQELASHVLLLPFVPDDVRRAFTARLLDPLKDYDRRHRAELIPTLEAFLDCDGSWTRCATRLHLHVNTLRYRVGRIEQLTGRDLSRLEDKLDFFLALRMS</sequence>
<dbReference type="InterPro" id="IPR051448">
    <property type="entry name" value="CdaR-like_regulators"/>
</dbReference>
<dbReference type="AlphaFoldDB" id="A0A918MU43"/>
<comment type="similarity">
    <text evidence="1">Belongs to the CdaR family.</text>
</comment>
<reference evidence="5" key="1">
    <citation type="journal article" date="2014" name="Int. J. Syst. Evol. Microbiol.">
        <title>Complete genome sequence of Corynebacterium casei LMG S-19264T (=DSM 44701T), isolated from a smear-ripened cheese.</title>
        <authorList>
            <consortium name="US DOE Joint Genome Institute (JGI-PGF)"/>
            <person name="Walter F."/>
            <person name="Albersmeier A."/>
            <person name="Kalinowski J."/>
            <person name="Ruckert C."/>
        </authorList>
    </citation>
    <scope>NUCLEOTIDE SEQUENCE</scope>
    <source>
        <strain evidence="5">JCM 4490</strain>
    </source>
</reference>
<dbReference type="InterPro" id="IPR012914">
    <property type="entry name" value="PucR_dom"/>
</dbReference>
<dbReference type="InterPro" id="IPR042070">
    <property type="entry name" value="PucR_C-HTH_sf"/>
</dbReference>
<evidence type="ECO:0008006" key="7">
    <source>
        <dbReference type="Google" id="ProtNLM"/>
    </source>
</evidence>
<dbReference type="Pfam" id="PF17853">
    <property type="entry name" value="GGDEF_2"/>
    <property type="match status" value="1"/>
</dbReference>
<dbReference type="Pfam" id="PF13556">
    <property type="entry name" value="HTH_30"/>
    <property type="match status" value="1"/>
</dbReference>
<reference evidence="5" key="2">
    <citation type="submission" date="2020-09" db="EMBL/GenBank/DDBJ databases">
        <authorList>
            <person name="Sun Q."/>
            <person name="Ohkuma M."/>
        </authorList>
    </citation>
    <scope>NUCLEOTIDE SEQUENCE</scope>
    <source>
        <strain evidence="5">JCM 4490</strain>
    </source>
</reference>
<accession>A0A918MU43</accession>
<dbReference type="InterPro" id="IPR025736">
    <property type="entry name" value="PucR_C-HTH_dom"/>
</dbReference>
<organism evidence="5 6">
    <name type="scientific">Streptomyces lucensis JCM 4490</name>
    <dbReference type="NCBI Taxonomy" id="1306176"/>
    <lineage>
        <taxon>Bacteria</taxon>
        <taxon>Bacillati</taxon>
        <taxon>Actinomycetota</taxon>
        <taxon>Actinomycetes</taxon>
        <taxon>Kitasatosporales</taxon>
        <taxon>Streptomycetaceae</taxon>
        <taxon>Streptomyces</taxon>
    </lineage>
</organism>
<dbReference type="Proteomes" id="UP000620224">
    <property type="component" value="Unassembled WGS sequence"/>
</dbReference>
<dbReference type="Gene3D" id="1.10.10.2840">
    <property type="entry name" value="PucR C-terminal helix-turn-helix domain"/>
    <property type="match status" value="1"/>
</dbReference>
<evidence type="ECO:0000313" key="6">
    <source>
        <dbReference type="Proteomes" id="UP000620224"/>
    </source>
</evidence>